<comment type="pathway">
    <text evidence="1">Amino-acid degradation; L-proline degradation into L-glutamate; L-glutamate from L-proline: step 2/2.</text>
</comment>
<comment type="similarity">
    <text evidence="2 10">Belongs to the aldehyde dehydrogenase family.</text>
</comment>
<dbReference type="GO" id="GO:0003842">
    <property type="term" value="F:L-glutamate gamma-semialdehyde dehydrogenase activity"/>
    <property type="evidence" value="ECO:0007669"/>
    <property type="project" value="UniProtKB-EC"/>
</dbReference>
<dbReference type="Gene3D" id="3.40.309.10">
    <property type="entry name" value="Aldehyde Dehydrogenase, Chain A, domain 2"/>
    <property type="match status" value="1"/>
</dbReference>
<evidence type="ECO:0000256" key="6">
    <source>
        <dbReference type="ARBA" id="ARBA00023062"/>
    </source>
</evidence>
<dbReference type="Pfam" id="PF00171">
    <property type="entry name" value="Aldedh"/>
    <property type="match status" value="1"/>
</dbReference>
<evidence type="ECO:0000256" key="2">
    <source>
        <dbReference type="ARBA" id="ARBA00009986"/>
    </source>
</evidence>
<dbReference type="InterPro" id="IPR029510">
    <property type="entry name" value="Ald_DH_CS_GLU"/>
</dbReference>
<dbReference type="InterPro" id="IPR016162">
    <property type="entry name" value="Ald_DH_N"/>
</dbReference>
<dbReference type="PROSITE" id="PS00687">
    <property type="entry name" value="ALDEHYDE_DEHYDR_GLU"/>
    <property type="match status" value="1"/>
</dbReference>
<accession>A0ABW5TW28</accession>
<comment type="catalytic activity">
    <reaction evidence="8">
        <text>L-glutamate 5-semialdehyde + NAD(+) + H2O = L-glutamate + NADH + 2 H(+)</text>
        <dbReference type="Rhea" id="RHEA:30235"/>
        <dbReference type="ChEBI" id="CHEBI:15377"/>
        <dbReference type="ChEBI" id="CHEBI:15378"/>
        <dbReference type="ChEBI" id="CHEBI:29985"/>
        <dbReference type="ChEBI" id="CHEBI:57540"/>
        <dbReference type="ChEBI" id="CHEBI:57945"/>
        <dbReference type="ChEBI" id="CHEBI:58066"/>
        <dbReference type="EC" id="1.2.1.88"/>
    </reaction>
</comment>
<dbReference type="RefSeq" id="WP_379045193.1">
    <property type="nucleotide sequence ID" value="NZ_JBHSKW010000051.1"/>
</dbReference>
<protein>
    <recommendedName>
        <fullName evidence="7">L-glutamate gamma-semialdehyde dehydrogenase</fullName>
        <ecNumber evidence="3">1.2.1.88</ecNumber>
    </recommendedName>
    <alternativeName>
        <fullName evidence="7">L-glutamate gamma-semialdehyde dehydrogenase</fullName>
    </alternativeName>
</protein>
<dbReference type="Gene3D" id="3.40.605.10">
    <property type="entry name" value="Aldehyde Dehydrogenase, Chain A, domain 1"/>
    <property type="match status" value="1"/>
</dbReference>
<evidence type="ECO:0000256" key="3">
    <source>
        <dbReference type="ARBA" id="ARBA00012884"/>
    </source>
</evidence>
<dbReference type="InterPro" id="IPR015590">
    <property type="entry name" value="Aldehyde_DH_dom"/>
</dbReference>
<evidence type="ECO:0000313" key="13">
    <source>
        <dbReference type="Proteomes" id="UP001597546"/>
    </source>
</evidence>
<evidence type="ECO:0000256" key="9">
    <source>
        <dbReference type="PROSITE-ProRule" id="PRU10007"/>
    </source>
</evidence>
<proteinExistence type="inferred from homology"/>
<dbReference type="InterPro" id="IPR016161">
    <property type="entry name" value="Ald_DH/histidinol_DH"/>
</dbReference>
<dbReference type="SUPFAM" id="SSF53720">
    <property type="entry name" value="ALDH-like"/>
    <property type="match status" value="1"/>
</dbReference>
<feature type="domain" description="Aldehyde dehydrogenase" evidence="11">
    <location>
        <begin position="58"/>
        <end position="513"/>
    </location>
</feature>
<dbReference type="InterPro" id="IPR016160">
    <property type="entry name" value="Ald_DH_CS_CYS"/>
</dbReference>
<evidence type="ECO:0000256" key="1">
    <source>
        <dbReference type="ARBA" id="ARBA00004786"/>
    </source>
</evidence>
<dbReference type="NCBIfam" id="TIGR01236">
    <property type="entry name" value="D1pyr5carbox1"/>
    <property type="match status" value="1"/>
</dbReference>
<dbReference type="InterPro" id="IPR005931">
    <property type="entry name" value="P5CDH/ALDH4A1"/>
</dbReference>
<keyword evidence="6" id="KW-0642">Proline metabolism</keyword>
<evidence type="ECO:0000256" key="5">
    <source>
        <dbReference type="ARBA" id="ARBA00023027"/>
    </source>
</evidence>
<feature type="active site" evidence="9">
    <location>
        <position position="294"/>
    </location>
</feature>
<evidence type="ECO:0000256" key="10">
    <source>
        <dbReference type="RuleBase" id="RU003345"/>
    </source>
</evidence>
<evidence type="ECO:0000256" key="8">
    <source>
        <dbReference type="ARBA" id="ARBA00048142"/>
    </source>
</evidence>
<dbReference type="CDD" id="cd07123">
    <property type="entry name" value="ALDH_F4-17_P5CDH"/>
    <property type="match status" value="1"/>
</dbReference>
<dbReference type="PANTHER" id="PTHR42862:SF1">
    <property type="entry name" value="DELTA-1-PYRROLINE-5-CARBOXYLATE DEHYDROGENASE 2, ISOFORM A-RELATED"/>
    <property type="match status" value="1"/>
</dbReference>
<reference evidence="13" key="1">
    <citation type="journal article" date="2019" name="Int. J. Syst. Evol. Microbiol.">
        <title>The Global Catalogue of Microorganisms (GCM) 10K type strain sequencing project: providing services to taxonomists for standard genome sequencing and annotation.</title>
        <authorList>
            <consortium name="The Broad Institute Genomics Platform"/>
            <consortium name="The Broad Institute Genome Sequencing Center for Infectious Disease"/>
            <person name="Wu L."/>
            <person name="Ma J."/>
        </authorList>
    </citation>
    <scope>NUCLEOTIDE SEQUENCE [LARGE SCALE GENOMIC DNA]</scope>
    <source>
        <strain evidence="13">KCTC 42456</strain>
    </source>
</reference>
<comment type="caution">
    <text evidence="12">The sequence shown here is derived from an EMBL/GenBank/DDBJ whole genome shotgun (WGS) entry which is preliminary data.</text>
</comment>
<evidence type="ECO:0000313" key="12">
    <source>
        <dbReference type="EMBL" id="MFD2733497.1"/>
    </source>
</evidence>
<dbReference type="PROSITE" id="PS00070">
    <property type="entry name" value="ALDEHYDE_DEHYDR_CYS"/>
    <property type="match status" value="1"/>
</dbReference>
<dbReference type="PANTHER" id="PTHR42862">
    <property type="entry name" value="DELTA-1-PYRROLINE-5-CARBOXYLATE DEHYDROGENASE 1, ISOFORM A-RELATED"/>
    <property type="match status" value="1"/>
</dbReference>
<evidence type="ECO:0000256" key="4">
    <source>
        <dbReference type="ARBA" id="ARBA00023002"/>
    </source>
</evidence>
<dbReference type="EMBL" id="JBHULV010000056">
    <property type="protein sequence ID" value="MFD2733497.1"/>
    <property type="molecule type" value="Genomic_DNA"/>
</dbReference>
<keyword evidence="4 10" id="KW-0560">Oxidoreductase</keyword>
<keyword evidence="5" id="KW-0520">NAD</keyword>
<evidence type="ECO:0000256" key="7">
    <source>
        <dbReference type="ARBA" id="ARBA00032259"/>
    </source>
</evidence>
<dbReference type="EC" id="1.2.1.88" evidence="3"/>
<evidence type="ECO:0000259" key="11">
    <source>
        <dbReference type="Pfam" id="PF00171"/>
    </source>
</evidence>
<dbReference type="InterPro" id="IPR050485">
    <property type="entry name" value="Proline_metab_enzyme"/>
</dbReference>
<keyword evidence="13" id="KW-1185">Reference proteome</keyword>
<gene>
    <name evidence="12" type="primary">pruA</name>
    <name evidence="12" type="ORF">ACFSSE_17440</name>
</gene>
<organism evidence="12 13">
    <name type="scientific">Pedobacter alpinus</name>
    <dbReference type="NCBI Taxonomy" id="1590643"/>
    <lineage>
        <taxon>Bacteria</taxon>
        <taxon>Pseudomonadati</taxon>
        <taxon>Bacteroidota</taxon>
        <taxon>Sphingobacteriia</taxon>
        <taxon>Sphingobacteriales</taxon>
        <taxon>Sphingobacteriaceae</taxon>
        <taxon>Pedobacter</taxon>
    </lineage>
</organism>
<sequence length="544" mass="60361">MLKGFFKVPTPTNEPIYSYAPGTKERALLKNALVEARSKEIDIPMYIGGKEVTTKNKKTISPPHNHKHKLGEFSYGDTTHVKQAIDAALAAKNDWENLAWEHRAAIFLKAADLIATKYRYELNAATMLCQSKNAFQAEIDSACEMIDFLRFNVSYMAEIYQQQPPISPSGVWNRLEQRPLEGFIFALTPFNFTAIAGNLPTSCAMMGNVVVWKPADTQVYSANVLMKIFKEAGVPDGVINLIYADGPEVGEVVFNHPDFAGIHFTGSTAVFQHIWKTIGNNIHKYKSYPRIVGETGGKDFILVHPSADWQAAVTGIVRGAFEYQGQKCSAASRTYIPKSLWSAMKEKMLADVASFKMGGTEDFSNFVNAVIDEKSFNKLAKYLDQAKKDKDSEIICGGNYDKTEGYFIEPTIILTSNPKYTTMCEELFGPVLTIYVYEDDAFEATLKLVDETSPYALTGAVFAQDRYAIEQASVALRNAAGNFYINDKCTGAVVGQQPFGGARGSGTNDKAGAMVNLLRWVSPRTIKETFNPPTDYRYPFLAED</sequence>
<name>A0ABW5TW28_9SPHI</name>
<dbReference type="Proteomes" id="UP001597546">
    <property type="component" value="Unassembled WGS sequence"/>
</dbReference>
<dbReference type="InterPro" id="IPR016163">
    <property type="entry name" value="Ald_DH_C"/>
</dbReference>